<comment type="subcellular location">
    <subcellularLocation>
        <location evidence="4">Secreted</location>
    </subcellularLocation>
</comment>
<keyword evidence="7" id="KW-1185">Reference proteome</keyword>
<dbReference type="SMART" id="SM00199">
    <property type="entry name" value="SCY"/>
    <property type="match status" value="1"/>
</dbReference>
<sequence>MKNYHILLLCILGAALVSSVVCQASLGPEMCCYSFYPRRIKRELIKSYNLTDDRCPRTGVIFMTQRSNRICVDPVHDWVQSIMNDLDKKNI</sequence>
<dbReference type="GeneTree" id="ENSGT00940000171869"/>
<keyword evidence="3" id="KW-1015">Disulfide bond</keyword>
<evidence type="ECO:0000256" key="2">
    <source>
        <dbReference type="ARBA" id="ARBA00022514"/>
    </source>
</evidence>
<reference evidence="6 7" key="1">
    <citation type="submission" date="2021-04" db="EMBL/GenBank/DDBJ databases">
        <authorList>
            <consortium name="Wellcome Sanger Institute Data Sharing"/>
        </authorList>
    </citation>
    <scope>NUCLEOTIDE SEQUENCE [LARGE SCALE GENOMIC DNA]</scope>
</reference>
<accession>A0AAQ6ITC5</accession>
<evidence type="ECO:0000256" key="3">
    <source>
        <dbReference type="ARBA" id="ARBA00023157"/>
    </source>
</evidence>
<dbReference type="GO" id="GO:0006955">
    <property type="term" value="P:immune response"/>
    <property type="evidence" value="ECO:0007669"/>
    <property type="project" value="InterPro"/>
</dbReference>
<dbReference type="FunFam" id="2.40.50.40:FF:000002">
    <property type="entry name" value="C-C motif chemokine"/>
    <property type="match status" value="1"/>
</dbReference>
<dbReference type="Proteomes" id="UP000265040">
    <property type="component" value="Chromosome 18"/>
</dbReference>
<dbReference type="PROSITE" id="PS00472">
    <property type="entry name" value="SMALL_CYTOKINES_CC"/>
    <property type="match status" value="1"/>
</dbReference>
<dbReference type="GO" id="GO:0005615">
    <property type="term" value="C:extracellular space"/>
    <property type="evidence" value="ECO:0007669"/>
    <property type="project" value="UniProtKB-KW"/>
</dbReference>
<feature type="domain" description="Chemokine interleukin-8-like" evidence="5">
    <location>
        <begin position="28"/>
        <end position="86"/>
    </location>
</feature>
<proteinExistence type="inferred from homology"/>
<dbReference type="AlphaFoldDB" id="A0AAQ6ITC5"/>
<dbReference type="InterPro" id="IPR000827">
    <property type="entry name" value="Chemokine_CC_CS"/>
</dbReference>
<dbReference type="Ensembl" id="ENSATET00000077753.1">
    <property type="protein sequence ID" value="ENSATEP00000077362.1"/>
    <property type="gene ID" value="ENSATEG00000033773.1"/>
</dbReference>
<dbReference type="Gene3D" id="2.40.50.40">
    <property type="match status" value="1"/>
</dbReference>
<feature type="signal peptide" evidence="4">
    <location>
        <begin position="1"/>
        <end position="19"/>
    </location>
</feature>
<keyword evidence="4" id="KW-0964">Secreted</keyword>
<dbReference type="PANTHER" id="PTHR12015">
    <property type="entry name" value="SMALL INDUCIBLE CYTOKINE A"/>
    <property type="match status" value="1"/>
</dbReference>
<evidence type="ECO:0000256" key="1">
    <source>
        <dbReference type="ARBA" id="ARBA00010868"/>
    </source>
</evidence>
<evidence type="ECO:0000256" key="4">
    <source>
        <dbReference type="RuleBase" id="RU361150"/>
    </source>
</evidence>
<protein>
    <recommendedName>
        <fullName evidence="4">C-C motif chemokine</fullName>
    </recommendedName>
</protein>
<name>A0AAQ6ITC5_ANATE</name>
<evidence type="ECO:0000313" key="7">
    <source>
        <dbReference type="Proteomes" id="UP000265040"/>
    </source>
</evidence>
<dbReference type="InterPro" id="IPR036048">
    <property type="entry name" value="Interleukin_8-like_sf"/>
</dbReference>
<keyword evidence="2 4" id="KW-0202">Cytokine</keyword>
<reference evidence="6" key="2">
    <citation type="submission" date="2025-08" db="UniProtKB">
        <authorList>
            <consortium name="Ensembl"/>
        </authorList>
    </citation>
    <scope>IDENTIFICATION</scope>
</reference>
<evidence type="ECO:0000259" key="5">
    <source>
        <dbReference type="SMART" id="SM00199"/>
    </source>
</evidence>
<dbReference type="InterPro" id="IPR001811">
    <property type="entry name" value="Chemokine_IL8-like_dom"/>
</dbReference>
<evidence type="ECO:0000313" key="6">
    <source>
        <dbReference type="Ensembl" id="ENSATEP00000077362.1"/>
    </source>
</evidence>
<organism evidence="6 7">
    <name type="scientific">Anabas testudineus</name>
    <name type="common">Climbing perch</name>
    <name type="synonym">Anthias testudineus</name>
    <dbReference type="NCBI Taxonomy" id="64144"/>
    <lineage>
        <taxon>Eukaryota</taxon>
        <taxon>Metazoa</taxon>
        <taxon>Chordata</taxon>
        <taxon>Craniata</taxon>
        <taxon>Vertebrata</taxon>
        <taxon>Euteleostomi</taxon>
        <taxon>Actinopterygii</taxon>
        <taxon>Neopterygii</taxon>
        <taxon>Teleostei</taxon>
        <taxon>Neoteleostei</taxon>
        <taxon>Acanthomorphata</taxon>
        <taxon>Anabantaria</taxon>
        <taxon>Anabantiformes</taxon>
        <taxon>Anabantoidei</taxon>
        <taxon>Anabantidae</taxon>
        <taxon>Anabas</taxon>
    </lineage>
</organism>
<reference evidence="6" key="3">
    <citation type="submission" date="2025-09" db="UniProtKB">
        <authorList>
            <consortium name="Ensembl"/>
        </authorList>
    </citation>
    <scope>IDENTIFICATION</scope>
</reference>
<dbReference type="InterPro" id="IPR039809">
    <property type="entry name" value="Chemokine_b/g/d"/>
</dbReference>
<dbReference type="SUPFAM" id="SSF54117">
    <property type="entry name" value="Interleukin 8-like chemokines"/>
    <property type="match status" value="1"/>
</dbReference>
<keyword evidence="4" id="KW-0732">Signal</keyword>
<dbReference type="GO" id="GO:0008009">
    <property type="term" value="F:chemokine activity"/>
    <property type="evidence" value="ECO:0007669"/>
    <property type="project" value="InterPro"/>
</dbReference>
<feature type="chain" id="PRO_5043084944" description="C-C motif chemokine" evidence="4">
    <location>
        <begin position="20"/>
        <end position="91"/>
    </location>
</feature>
<dbReference type="Pfam" id="PF00048">
    <property type="entry name" value="IL8"/>
    <property type="match status" value="1"/>
</dbReference>
<comment type="similarity">
    <text evidence="1 4">Belongs to the intercrine beta (chemokine CC) family.</text>
</comment>
<keyword evidence="4" id="KW-0145">Chemotaxis</keyword>
<dbReference type="CDD" id="cd00272">
    <property type="entry name" value="Chemokine_CC"/>
    <property type="match status" value="1"/>
</dbReference>